<accession>A0A3L8A9Y3</accession>
<gene>
    <name evidence="1" type="ORF">D7Y07_11385</name>
</gene>
<organism evidence="1 2">
    <name type="scientific">Bacteroides acidifaciens</name>
    <dbReference type="NCBI Taxonomy" id="85831"/>
    <lineage>
        <taxon>Bacteria</taxon>
        <taxon>Pseudomonadati</taxon>
        <taxon>Bacteroidota</taxon>
        <taxon>Bacteroidia</taxon>
        <taxon>Bacteroidales</taxon>
        <taxon>Bacteroidaceae</taxon>
        <taxon>Bacteroides</taxon>
    </lineage>
</organism>
<sequence>MWGTSMSEVMDYMKDSRINARNMEYICYDGSNGVRTVSYYFQNKGLQASLLLIPETEVSLSELQASFDEYEYLGEKNSLDIYINESENTLVTIGKKVKEDNLYYAVGYTMLDAENM</sequence>
<protein>
    <submittedName>
        <fullName evidence="1">Uncharacterized protein</fullName>
    </submittedName>
</protein>
<comment type="caution">
    <text evidence="1">The sequence shown here is derived from an EMBL/GenBank/DDBJ whole genome shotgun (WGS) entry which is preliminary data.</text>
</comment>
<proteinExistence type="predicted"/>
<dbReference type="Proteomes" id="UP000267159">
    <property type="component" value="Unassembled WGS sequence"/>
</dbReference>
<evidence type="ECO:0000313" key="2">
    <source>
        <dbReference type="Proteomes" id="UP000267159"/>
    </source>
</evidence>
<name>A0A3L8A9Y3_9BACE</name>
<dbReference type="AlphaFoldDB" id="A0A3L8A9Y3"/>
<reference evidence="1 2" key="1">
    <citation type="submission" date="2018-09" db="EMBL/GenBank/DDBJ databases">
        <title>Murine metabolic-syndrome-specific gut microbial biobank.</title>
        <authorList>
            <person name="Liu C."/>
        </authorList>
    </citation>
    <scope>NUCLEOTIDE SEQUENCE [LARGE SCALE GENOMIC DNA]</scope>
    <source>
        <strain evidence="1 2">0.1X-D8-26</strain>
    </source>
</reference>
<evidence type="ECO:0000313" key="1">
    <source>
        <dbReference type="EMBL" id="RLT79867.1"/>
    </source>
</evidence>
<dbReference type="EMBL" id="RAZM01000033">
    <property type="protein sequence ID" value="RLT79867.1"/>
    <property type="molecule type" value="Genomic_DNA"/>
</dbReference>